<dbReference type="PANTHER" id="PTHR43227">
    <property type="entry name" value="BLL4140 PROTEIN"/>
    <property type="match status" value="1"/>
</dbReference>
<organism evidence="10 12">
    <name type="scientific">Hungatella hathewayi</name>
    <dbReference type="NCBI Taxonomy" id="154046"/>
    <lineage>
        <taxon>Bacteria</taxon>
        <taxon>Bacillati</taxon>
        <taxon>Bacillota</taxon>
        <taxon>Clostridia</taxon>
        <taxon>Lachnospirales</taxon>
        <taxon>Lachnospiraceae</taxon>
        <taxon>Hungatella</taxon>
    </lineage>
</organism>
<accession>A0A374P0L9</accession>
<dbReference type="SUPFAM" id="SSF161098">
    <property type="entry name" value="MetI-like"/>
    <property type="match status" value="1"/>
</dbReference>
<feature type="transmembrane region" description="Helical" evidence="7">
    <location>
        <begin position="45"/>
        <end position="73"/>
    </location>
</feature>
<dbReference type="Proteomes" id="UP000263014">
    <property type="component" value="Unassembled WGS sequence"/>
</dbReference>
<dbReference type="EMBL" id="QTJW01000003">
    <property type="protein sequence ID" value="RGD71601.1"/>
    <property type="molecule type" value="Genomic_DNA"/>
</dbReference>
<evidence type="ECO:0000256" key="2">
    <source>
        <dbReference type="ARBA" id="ARBA00022448"/>
    </source>
</evidence>
<comment type="caution">
    <text evidence="10">The sequence shown here is derived from an EMBL/GenBank/DDBJ whole genome shotgun (WGS) entry which is preliminary data.</text>
</comment>
<dbReference type="InterPro" id="IPR035906">
    <property type="entry name" value="MetI-like_sf"/>
</dbReference>
<comment type="subcellular location">
    <subcellularLocation>
        <location evidence="1 7">Cell membrane</location>
        <topology evidence="1 7">Multi-pass membrane protein</topology>
    </subcellularLocation>
</comment>
<dbReference type="Pfam" id="PF00528">
    <property type="entry name" value="BPD_transp_1"/>
    <property type="match status" value="1"/>
</dbReference>
<evidence type="ECO:0000313" key="9">
    <source>
        <dbReference type="EMBL" id="RGD71601.1"/>
    </source>
</evidence>
<dbReference type="AlphaFoldDB" id="A0A374P0L9"/>
<dbReference type="Gene3D" id="1.10.3720.10">
    <property type="entry name" value="MetI-like"/>
    <property type="match status" value="1"/>
</dbReference>
<dbReference type="OrthoDB" id="9796361at2"/>
<feature type="transmembrane region" description="Helical" evidence="7">
    <location>
        <begin position="309"/>
        <end position="328"/>
    </location>
</feature>
<keyword evidence="6 7" id="KW-0472">Membrane</keyword>
<dbReference type="GO" id="GO:0055085">
    <property type="term" value="P:transmembrane transport"/>
    <property type="evidence" value="ECO:0007669"/>
    <property type="project" value="InterPro"/>
</dbReference>
<dbReference type="Proteomes" id="UP000261023">
    <property type="component" value="Unassembled WGS sequence"/>
</dbReference>
<feature type="domain" description="ABC transmembrane type-1" evidence="8">
    <location>
        <begin position="107"/>
        <end position="324"/>
    </location>
</feature>
<dbReference type="PROSITE" id="PS50928">
    <property type="entry name" value="ABC_TM1"/>
    <property type="match status" value="1"/>
</dbReference>
<dbReference type="EMBL" id="QSON01000015">
    <property type="protein sequence ID" value="RGI98804.1"/>
    <property type="molecule type" value="Genomic_DNA"/>
</dbReference>
<gene>
    <name evidence="9" type="ORF">DWX31_04780</name>
    <name evidence="10" type="ORF">DXD79_25025</name>
</gene>
<evidence type="ECO:0000313" key="12">
    <source>
        <dbReference type="Proteomes" id="UP000263014"/>
    </source>
</evidence>
<feature type="transmembrane region" description="Helical" evidence="7">
    <location>
        <begin position="111"/>
        <end position="135"/>
    </location>
</feature>
<evidence type="ECO:0000256" key="4">
    <source>
        <dbReference type="ARBA" id="ARBA00022692"/>
    </source>
</evidence>
<reference evidence="11 12" key="1">
    <citation type="submission" date="2018-08" db="EMBL/GenBank/DDBJ databases">
        <title>A genome reference for cultivated species of the human gut microbiota.</title>
        <authorList>
            <person name="Zou Y."/>
            <person name="Xue W."/>
            <person name="Luo G."/>
        </authorList>
    </citation>
    <scope>NUCLEOTIDE SEQUENCE [LARGE SCALE GENOMIC DNA]</scope>
    <source>
        <strain evidence="9 11">AF19-13AC</strain>
        <strain evidence="10 12">TM09-12</strain>
    </source>
</reference>
<proteinExistence type="inferred from homology"/>
<keyword evidence="2 7" id="KW-0813">Transport</keyword>
<dbReference type="PANTHER" id="PTHR43227:SF11">
    <property type="entry name" value="BLL4140 PROTEIN"/>
    <property type="match status" value="1"/>
</dbReference>
<dbReference type="GO" id="GO:0005886">
    <property type="term" value="C:plasma membrane"/>
    <property type="evidence" value="ECO:0007669"/>
    <property type="project" value="UniProtKB-SubCell"/>
</dbReference>
<dbReference type="InterPro" id="IPR050809">
    <property type="entry name" value="UgpAE/MalFG_permease"/>
</dbReference>
<evidence type="ECO:0000313" key="10">
    <source>
        <dbReference type="EMBL" id="RGI98804.1"/>
    </source>
</evidence>
<evidence type="ECO:0000313" key="11">
    <source>
        <dbReference type="Proteomes" id="UP000261023"/>
    </source>
</evidence>
<evidence type="ECO:0000256" key="3">
    <source>
        <dbReference type="ARBA" id="ARBA00022475"/>
    </source>
</evidence>
<sequence length="338" mass="38305">MTKTQIDLGHQNKCEVEWRMGGFKLKSKEKRVPVKSIRQEIKNNLFFYLLPLPGIIFLILFNYVPMAGLYIVFEKYTYQGGLFGSEFVGLKNFEFFFKSIDNALRATRNTLIINGFSIVLGTVANVGIAIAINEIRNKWFRKVTQSVMLFPHFISWIVVGMISLTLFDENKGLLNQFIQMLGGDAVSWYSNASLWWPILILTSVWKGAGYGSLIYFGALTGFDQSLYEAAEIDGANRWQRIMRITIPLLKPTIILMFLLNIGGILFGSVDQIMGMTNLNPLLFETTDTIATFVYRSAILNGQFESASAITLYQSIFGFILVMAANKLVKKFDPDYALF</sequence>
<evidence type="ECO:0000256" key="1">
    <source>
        <dbReference type="ARBA" id="ARBA00004651"/>
    </source>
</evidence>
<evidence type="ECO:0000259" key="8">
    <source>
        <dbReference type="PROSITE" id="PS50928"/>
    </source>
</evidence>
<comment type="similarity">
    <text evidence="7">Belongs to the binding-protein-dependent transport system permease family.</text>
</comment>
<keyword evidence="5 7" id="KW-1133">Transmembrane helix</keyword>
<evidence type="ECO:0000256" key="6">
    <source>
        <dbReference type="ARBA" id="ARBA00023136"/>
    </source>
</evidence>
<dbReference type="InterPro" id="IPR000515">
    <property type="entry name" value="MetI-like"/>
</dbReference>
<evidence type="ECO:0000256" key="5">
    <source>
        <dbReference type="ARBA" id="ARBA00022989"/>
    </source>
</evidence>
<name>A0A374P0L9_9FIRM</name>
<evidence type="ECO:0000256" key="7">
    <source>
        <dbReference type="RuleBase" id="RU363032"/>
    </source>
</evidence>
<feature type="transmembrane region" description="Helical" evidence="7">
    <location>
        <begin position="147"/>
        <end position="167"/>
    </location>
</feature>
<keyword evidence="3" id="KW-1003">Cell membrane</keyword>
<dbReference type="CDD" id="cd06261">
    <property type="entry name" value="TM_PBP2"/>
    <property type="match status" value="1"/>
</dbReference>
<protein>
    <submittedName>
        <fullName evidence="10">Sugar ABC transporter permease</fullName>
    </submittedName>
</protein>
<feature type="transmembrane region" description="Helical" evidence="7">
    <location>
        <begin position="194"/>
        <end position="216"/>
    </location>
</feature>
<keyword evidence="4 7" id="KW-0812">Transmembrane</keyword>
<feature type="transmembrane region" description="Helical" evidence="7">
    <location>
        <begin position="248"/>
        <end position="269"/>
    </location>
</feature>